<feature type="chain" id="PRO_5026253147" evidence="1">
    <location>
        <begin position="21"/>
        <end position="335"/>
    </location>
</feature>
<keyword evidence="1" id="KW-0732">Signal</keyword>
<feature type="signal peptide" evidence="1">
    <location>
        <begin position="1"/>
        <end position="20"/>
    </location>
</feature>
<sequence length="335" mass="36967">MMKVAKVTLLFFATSSIACAQQEASLPQQQCVSEQKSVSGISEKYKSTFDSYQKEGEDLKNSDAAAQFKFDVTWADTEIRFGTPSVTVKDQKIIFGVPQVTMKLQEIVFGTPSVRMKRIKTGQYPEFFCEDTWISVLGVKTKGVPNCTVRWSDTFADVPEPFMQEQRIKTDIPEFKWADTQIIMGIPEFFMQQQKIVLGLPQFKLNSVIINPGALKDKSEDLQNRVATTRGQLISETGGNVHSLFSCYRGQISAGKAAAGVQFNNGLAQIDAVIQSIKSQGGDPTKMTSADGTVTDLLTARLEVIAKRDSALATFDAALKTLDENEKQTIEKLSS</sequence>
<protein>
    <submittedName>
        <fullName evidence="2">Uncharacterized protein</fullName>
    </submittedName>
</protein>
<dbReference type="RefSeq" id="WP_154373333.1">
    <property type="nucleotide sequence ID" value="NZ_WKJK01000002.1"/>
</dbReference>
<reference evidence="2 3" key="1">
    <citation type="submission" date="2019-11" db="EMBL/GenBank/DDBJ databases">
        <title>Novel species isolated from a subtropical stream in China.</title>
        <authorList>
            <person name="Lu H."/>
        </authorList>
    </citation>
    <scope>NUCLEOTIDE SEQUENCE [LARGE SCALE GENOMIC DNA]</scope>
    <source>
        <strain evidence="2 3">FT80W</strain>
    </source>
</reference>
<dbReference type="PROSITE" id="PS51257">
    <property type="entry name" value="PROKAR_LIPOPROTEIN"/>
    <property type="match status" value="1"/>
</dbReference>
<comment type="caution">
    <text evidence="2">The sequence shown here is derived from an EMBL/GenBank/DDBJ whole genome shotgun (WGS) entry which is preliminary data.</text>
</comment>
<dbReference type="EMBL" id="WKJK01000002">
    <property type="protein sequence ID" value="MRW89122.1"/>
    <property type="molecule type" value="Genomic_DNA"/>
</dbReference>
<dbReference type="Proteomes" id="UP000433309">
    <property type="component" value="Unassembled WGS sequence"/>
</dbReference>
<evidence type="ECO:0000313" key="2">
    <source>
        <dbReference type="EMBL" id="MRW89122.1"/>
    </source>
</evidence>
<accession>A0A6I2KUI0</accession>
<evidence type="ECO:0000313" key="3">
    <source>
        <dbReference type="Proteomes" id="UP000433309"/>
    </source>
</evidence>
<dbReference type="AlphaFoldDB" id="A0A6I2KUI0"/>
<proteinExistence type="predicted"/>
<evidence type="ECO:0000256" key="1">
    <source>
        <dbReference type="SAM" id="SignalP"/>
    </source>
</evidence>
<name>A0A6I2KUI0_9BURK</name>
<gene>
    <name evidence="2" type="ORF">GJ699_03910</name>
</gene>
<keyword evidence="3" id="KW-1185">Reference proteome</keyword>
<organism evidence="2 3">
    <name type="scientific">Duganella guangzhouensis</name>
    <dbReference type="NCBI Taxonomy" id="2666084"/>
    <lineage>
        <taxon>Bacteria</taxon>
        <taxon>Pseudomonadati</taxon>
        <taxon>Pseudomonadota</taxon>
        <taxon>Betaproteobacteria</taxon>
        <taxon>Burkholderiales</taxon>
        <taxon>Oxalobacteraceae</taxon>
        <taxon>Telluria group</taxon>
        <taxon>Duganella</taxon>
    </lineage>
</organism>